<reference evidence="1" key="1">
    <citation type="submission" date="2021-01" db="EMBL/GenBank/DDBJ databases">
        <authorList>
            <consortium name="Genoscope - CEA"/>
            <person name="William W."/>
        </authorList>
    </citation>
    <scope>NUCLEOTIDE SEQUENCE</scope>
</reference>
<name>A0A8S1SNN2_PAROT</name>
<accession>A0A8S1SNN2</accession>
<dbReference type="EMBL" id="CAJJDP010000012">
    <property type="protein sequence ID" value="CAD8142133.1"/>
    <property type="molecule type" value="Genomic_DNA"/>
</dbReference>
<evidence type="ECO:0000313" key="2">
    <source>
        <dbReference type="Proteomes" id="UP000683925"/>
    </source>
</evidence>
<comment type="caution">
    <text evidence="1">The sequence shown here is derived from an EMBL/GenBank/DDBJ whole genome shotgun (WGS) entry which is preliminary data.</text>
</comment>
<dbReference type="OrthoDB" id="305915at2759"/>
<protein>
    <submittedName>
        <fullName evidence="1">Uncharacterized protein</fullName>
    </submittedName>
</protein>
<evidence type="ECO:0000313" key="1">
    <source>
        <dbReference type="EMBL" id="CAD8142133.1"/>
    </source>
</evidence>
<dbReference type="AlphaFoldDB" id="A0A8S1SNN2"/>
<dbReference type="Proteomes" id="UP000683925">
    <property type="component" value="Unassembled WGS sequence"/>
</dbReference>
<organism evidence="1 2">
    <name type="scientific">Paramecium octaurelia</name>
    <dbReference type="NCBI Taxonomy" id="43137"/>
    <lineage>
        <taxon>Eukaryota</taxon>
        <taxon>Sar</taxon>
        <taxon>Alveolata</taxon>
        <taxon>Ciliophora</taxon>
        <taxon>Intramacronucleata</taxon>
        <taxon>Oligohymenophorea</taxon>
        <taxon>Peniculida</taxon>
        <taxon>Parameciidae</taxon>
        <taxon>Paramecium</taxon>
    </lineage>
</organism>
<proteinExistence type="predicted"/>
<keyword evidence="2" id="KW-1185">Reference proteome</keyword>
<gene>
    <name evidence="1" type="ORF">POCTA_138.1.T0130309</name>
</gene>
<dbReference type="OMA" id="LICLFYM"/>
<sequence length="561" mass="67607">MKQQFLQIQLKDSLQEVSCVTLENMVDMLRDPDFRWKCELCKQENELIQMFPLVGFGITIKKIQKGSSIQIKVTQFSKVEKIIDHTFFDQNYFLAQEEYPNCVLPLLSSKEGNDQLLNCELFKRKMSYLVHQKFDYYQEDTYLELIQASIYHIIKKNGSQTWGKEILMLSFETCKQVFINTPLFCNSLQSLEQQKSKFKLLNLICLFYMGQTKTEQIFDYYIRPNYSKNDQKPNEEFIQPFFNTLKFDNFDLIYQNIQQFIHNYLVENNYFIINFNFNKFFQRLIEFLIPKDEQWANIQRLECINDQGSDIKKYKNYTVSSIYQNLLTNLIEDYKEEKKCKYFESFSKYFEEDEYSYQFFLIYHDRYHEIYEIYELYNQAQNGLQNDTIFQEMYKVTTIRFIVNKISIDTIKRKSPASILDLQSYEEFNKILGYLDVFKKICNLNEPQAQVLHSQIIEEIKNLTWLNLLSSVTNFKLQDQIMLFLQKFFSHLKTWRSIQIQEVCAGNLNDISRFSFLLIQRTRMLRTVKGFKQSQLQDILRQANKQNEFFCKRIFELSKIL</sequence>